<gene>
    <name evidence="2" type="ORF">PFY12_00960</name>
</gene>
<dbReference type="InterPro" id="IPR044876">
    <property type="entry name" value="HRDC_dom_sf"/>
</dbReference>
<dbReference type="InterPro" id="IPR010997">
    <property type="entry name" value="HRDC-like_sf"/>
</dbReference>
<keyword evidence="3" id="KW-1185">Reference proteome</keyword>
<evidence type="ECO:0000313" key="2">
    <source>
        <dbReference type="EMBL" id="WBV60702.1"/>
    </source>
</evidence>
<protein>
    <submittedName>
        <fullName evidence="2">HRDC domain-containing protein</fullName>
    </submittedName>
</protein>
<accession>A0ABY7QP03</accession>
<dbReference type="EMBL" id="CP115859">
    <property type="protein sequence ID" value="WBV60702.1"/>
    <property type="molecule type" value="Genomic_DNA"/>
</dbReference>
<feature type="domain" description="HRDC" evidence="1">
    <location>
        <begin position="79"/>
        <end position="152"/>
    </location>
</feature>
<dbReference type="SUPFAM" id="SSF47819">
    <property type="entry name" value="HRDC-like"/>
    <property type="match status" value="1"/>
</dbReference>
<reference evidence="2 3" key="1">
    <citation type="submission" date="2023-01" db="EMBL/GenBank/DDBJ databases">
        <title>Complete genome of Chryseobacterium camelliae VAN22-5A.</title>
        <authorList>
            <person name="Zong G."/>
            <person name="Cao G."/>
        </authorList>
    </citation>
    <scope>NUCLEOTIDE SEQUENCE [LARGE SCALE GENOMIC DNA]</scope>
    <source>
        <strain evidence="2 3">VAN22-5A</strain>
    </source>
</reference>
<dbReference type="InterPro" id="IPR002121">
    <property type="entry name" value="HRDC_dom"/>
</dbReference>
<dbReference type="Pfam" id="PF00570">
    <property type="entry name" value="HRDC"/>
    <property type="match status" value="1"/>
</dbReference>
<dbReference type="Proteomes" id="UP001210978">
    <property type="component" value="Chromosome"/>
</dbReference>
<dbReference type="SMART" id="SM00341">
    <property type="entry name" value="HRDC"/>
    <property type="match status" value="1"/>
</dbReference>
<proteinExistence type="predicted"/>
<sequence length="152" mass="17633">MKIKVLKVRIAEEFLRIDQKKIDQFLNEHQILNVETAFVHDGNFWSVIFYYAEIEASITINSVKDSKAIKYSAEDEILTADDIKILDALKLWRSEKAKEHNLPSYFIATNKELTSVAKYKPAKKEELLDIKGFGKHKIENYGEEILEILESV</sequence>
<organism evidence="2 3">
    <name type="scientific">Chryseobacterium camelliae</name>
    <dbReference type="NCBI Taxonomy" id="1265445"/>
    <lineage>
        <taxon>Bacteria</taxon>
        <taxon>Pseudomonadati</taxon>
        <taxon>Bacteroidota</taxon>
        <taxon>Flavobacteriia</taxon>
        <taxon>Flavobacteriales</taxon>
        <taxon>Weeksellaceae</taxon>
        <taxon>Chryseobacterium group</taxon>
        <taxon>Chryseobacterium</taxon>
    </lineage>
</organism>
<dbReference type="PROSITE" id="PS50967">
    <property type="entry name" value="HRDC"/>
    <property type="match status" value="1"/>
</dbReference>
<evidence type="ECO:0000313" key="3">
    <source>
        <dbReference type="Proteomes" id="UP001210978"/>
    </source>
</evidence>
<dbReference type="Gene3D" id="1.10.150.80">
    <property type="entry name" value="HRDC domain"/>
    <property type="match status" value="1"/>
</dbReference>
<evidence type="ECO:0000259" key="1">
    <source>
        <dbReference type="PROSITE" id="PS50967"/>
    </source>
</evidence>
<dbReference type="RefSeq" id="WP_271149021.1">
    <property type="nucleotide sequence ID" value="NZ_CP115859.1"/>
</dbReference>
<name>A0ABY7QP03_9FLAO</name>